<reference evidence="1 2" key="1">
    <citation type="journal article" date="2019" name="Sci. Rep.">
        <title>Orb-weaving spider Araneus ventricosus genome elucidates the spidroin gene catalogue.</title>
        <authorList>
            <person name="Kono N."/>
            <person name="Nakamura H."/>
            <person name="Ohtoshi R."/>
            <person name="Moran D.A.P."/>
            <person name="Shinohara A."/>
            <person name="Yoshida Y."/>
            <person name="Fujiwara M."/>
            <person name="Mori M."/>
            <person name="Tomita M."/>
            <person name="Arakawa K."/>
        </authorList>
    </citation>
    <scope>NUCLEOTIDE SEQUENCE [LARGE SCALE GENOMIC DNA]</scope>
</reference>
<dbReference type="Proteomes" id="UP000499080">
    <property type="component" value="Unassembled WGS sequence"/>
</dbReference>
<comment type="caution">
    <text evidence="1">The sequence shown here is derived from an EMBL/GenBank/DDBJ whole genome shotgun (WGS) entry which is preliminary data.</text>
</comment>
<proteinExistence type="predicted"/>
<evidence type="ECO:0000313" key="1">
    <source>
        <dbReference type="EMBL" id="GBM59720.1"/>
    </source>
</evidence>
<name>A0A4Y2H0Y0_ARAVE</name>
<dbReference type="AlphaFoldDB" id="A0A4Y2H0Y0"/>
<dbReference type="EMBL" id="BGPR01180072">
    <property type="protein sequence ID" value="GBM59720.1"/>
    <property type="molecule type" value="Genomic_DNA"/>
</dbReference>
<accession>A0A4Y2H0Y0</accession>
<evidence type="ECO:0000313" key="2">
    <source>
        <dbReference type="Proteomes" id="UP000499080"/>
    </source>
</evidence>
<organism evidence="1 2">
    <name type="scientific">Araneus ventricosus</name>
    <name type="common">Orbweaver spider</name>
    <name type="synonym">Epeira ventricosa</name>
    <dbReference type="NCBI Taxonomy" id="182803"/>
    <lineage>
        <taxon>Eukaryota</taxon>
        <taxon>Metazoa</taxon>
        <taxon>Ecdysozoa</taxon>
        <taxon>Arthropoda</taxon>
        <taxon>Chelicerata</taxon>
        <taxon>Arachnida</taxon>
        <taxon>Araneae</taxon>
        <taxon>Araneomorphae</taxon>
        <taxon>Entelegynae</taxon>
        <taxon>Araneoidea</taxon>
        <taxon>Araneidae</taxon>
        <taxon>Araneus</taxon>
    </lineage>
</organism>
<gene>
    <name evidence="1" type="ORF">AVEN_251875_1</name>
</gene>
<sequence>MERLSFSADRDLMTAPKSTCCPPVYRLRRIRTAAKGYDAEYLMSSVSEGSNRWQKGHGVELCVERRHHLRSVCLQDVALVDQTDENRLELSLGSKVDDVALTNQT</sequence>
<keyword evidence="2" id="KW-1185">Reference proteome</keyword>
<protein>
    <submittedName>
        <fullName evidence="1">Uncharacterized protein</fullName>
    </submittedName>
</protein>